<evidence type="ECO:0000313" key="1">
    <source>
        <dbReference type="EMBL" id="MFD2833838.1"/>
    </source>
</evidence>
<evidence type="ECO:0000313" key="2">
    <source>
        <dbReference type="Proteomes" id="UP001597438"/>
    </source>
</evidence>
<gene>
    <name evidence="1" type="ORF">ACFSYS_11100</name>
</gene>
<dbReference type="Proteomes" id="UP001597438">
    <property type="component" value="Unassembled WGS sequence"/>
</dbReference>
<proteinExistence type="predicted"/>
<dbReference type="RefSeq" id="WP_251739315.1">
    <property type="nucleotide sequence ID" value="NZ_JBHUOJ010000026.1"/>
</dbReference>
<name>A0ABW5X5M4_9FLAO</name>
<sequence>MFPFACWARQPYVLESNQDYHLVVSKNGNGNFETVQEAINAIPDFRKEGNKNTYNEWGI</sequence>
<dbReference type="Gene3D" id="2.160.20.10">
    <property type="entry name" value="Single-stranded right-handed beta-helix, Pectin lyase-like"/>
    <property type="match status" value="1"/>
</dbReference>
<reference evidence="2" key="1">
    <citation type="journal article" date="2019" name="Int. J. Syst. Evol. Microbiol.">
        <title>The Global Catalogue of Microorganisms (GCM) 10K type strain sequencing project: providing services to taxonomists for standard genome sequencing and annotation.</title>
        <authorList>
            <consortium name="The Broad Institute Genomics Platform"/>
            <consortium name="The Broad Institute Genome Sequencing Center for Infectious Disease"/>
            <person name="Wu L."/>
            <person name="Ma J."/>
        </authorList>
    </citation>
    <scope>NUCLEOTIDE SEQUENCE [LARGE SCALE GENOMIC DNA]</scope>
    <source>
        <strain evidence="2">KCTC 52925</strain>
    </source>
</reference>
<protein>
    <submittedName>
        <fullName evidence="1">Uncharacterized protein</fullName>
    </submittedName>
</protein>
<accession>A0ABW5X5M4</accession>
<dbReference type="SUPFAM" id="SSF51126">
    <property type="entry name" value="Pectin lyase-like"/>
    <property type="match status" value="1"/>
</dbReference>
<dbReference type="InterPro" id="IPR011050">
    <property type="entry name" value="Pectin_lyase_fold/virulence"/>
</dbReference>
<keyword evidence="2" id="KW-1185">Reference proteome</keyword>
<dbReference type="EMBL" id="JBHUOJ010000026">
    <property type="protein sequence ID" value="MFD2833838.1"/>
    <property type="molecule type" value="Genomic_DNA"/>
</dbReference>
<organism evidence="1 2">
    <name type="scientific">Christiangramia antarctica</name>
    <dbReference type="NCBI Taxonomy" id="2058158"/>
    <lineage>
        <taxon>Bacteria</taxon>
        <taxon>Pseudomonadati</taxon>
        <taxon>Bacteroidota</taxon>
        <taxon>Flavobacteriia</taxon>
        <taxon>Flavobacteriales</taxon>
        <taxon>Flavobacteriaceae</taxon>
        <taxon>Christiangramia</taxon>
    </lineage>
</organism>
<comment type="caution">
    <text evidence="1">The sequence shown here is derived from an EMBL/GenBank/DDBJ whole genome shotgun (WGS) entry which is preliminary data.</text>
</comment>
<dbReference type="InterPro" id="IPR012334">
    <property type="entry name" value="Pectin_lyas_fold"/>
</dbReference>